<proteinExistence type="predicted"/>
<feature type="signal peptide" evidence="1">
    <location>
        <begin position="1"/>
        <end position="22"/>
    </location>
</feature>
<gene>
    <name evidence="2" type="ORF">F511_13100</name>
</gene>
<keyword evidence="3" id="KW-1185">Reference proteome</keyword>
<dbReference type="GO" id="GO:0016301">
    <property type="term" value="F:kinase activity"/>
    <property type="evidence" value="ECO:0007669"/>
    <property type="project" value="UniProtKB-KW"/>
</dbReference>
<feature type="chain" id="PRO_5016333805" evidence="1">
    <location>
        <begin position="23"/>
        <end position="108"/>
    </location>
</feature>
<evidence type="ECO:0000313" key="3">
    <source>
        <dbReference type="Proteomes" id="UP000250235"/>
    </source>
</evidence>
<keyword evidence="2" id="KW-0418">Kinase</keyword>
<protein>
    <submittedName>
        <fullName evidence="2">Cysteine-rich receptor-like protein kinase 25</fullName>
    </submittedName>
</protein>
<dbReference type="AlphaFoldDB" id="A0A2Z7ALF6"/>
<accession>A0A2Z7ALF6</accession>
<reference evidence="2 3" key="1">
    <citation type="journal article" date="2015" name="Proc. Natl. Acad. Sci. U.S.A.">
        <title>The resurrection genome of Boea hygrometrica: A blueprint for survival of dehydration.</title>
        <authorList>
            <person name="Xiao L."/>
            <person name="Yang G."/>
            <person name="Zhang L."/>
            <person name="Yang X."/>
            <person name="Zhao S."/>
            <person name="Ji Z."/>
            <person name="Zhou Q."/>
            <person name="Hu M."/>
            <person name="Wang Y."/>
            <person name="Chen M."/>
            <person name="Xu Y."/>
            <person name="Jin H."/>
            <person name="Xiao X."/>
            <person name="Hu G."/>
            <person name="Bao F."/>
            <person name="Hu Y."/>
            <person name="Wan P."/>
            <person name="Li L."/>
            <person name="Deng X."/>
            <person name="Kuang T."/>
            <person name="Xiang C."/>
            <person name="Zhu J.K."/>
            <person name="Oliver M.J."/>
            <person name="He Y."/>
        </authorList>
    </citation>
    <scope>NUCLEOTIDE SEQUENCE [LARGE SCALE GENOMIC DNA]</scope>
    <source>
        <strain evidence="3">cv. XS01</strain>
    </source>
</reference>
<dbReference type="Proteomes" id="UP000250235">
    <property type="component" value="Unassembled WGS sequence"/>
</dbReference>
<evidence type="ECO:0000256" key="1">
    <source>
        <dbReference type="SAM" id="SignalP"/>
    </source>
</evidence>
<organism evidence="2 3">
    <name type="scientific">Dorcoceras hygrometricum</name>
    <dbReference type="NCBI Taxonomy" id="472368"/>
    <lineage>
        <taxon>Eukaryota</taxon>
        <taxon>Viridiplantae</taxon>
        <taxon>Streptophyta</taxon>
        <taxon>Embryophyta</taxon>
        <taxon>Tracheophyta</taxon>
        <taxon>Spermatophyta</taxon>
        <taxon>Magnoliopsida</taxon>
        <taxon>eudicotyledons</taxon>
        <taxon>Gunneridae</taxon>
        <taxon>Pentapetalae</taxon>
        <taxon>asterids</taxon>
        <taxon>lamiids</taxon>
        <taxon>Lamiales</taxon>
        <taxon>Gesneriaceae</taxon>
        <taxon>Didymocarpoideae</taxon>
        <taxon>Trichosporeae</taxon>
        <taxon>Loxocarpinae</taxon>
        <taxon>Dorcoceras</taxon>
    </lineage>
</organism>
<sequence length="108" mass="12905">MLKLKILHIFLMPLLTLIPDMTDNFFVTISSRTVPNSTPRSFRRISEDTTSHHCDRYIRDEHKFVKYDFQQFKKMIYKWIDDLLESVVHSQAAMESRIVTQGMKIINR</sequence>
<keyword evidence="2" id="KW-0675">Receptor</keyword>
<name>A0A2Z7ALF6_9LAMI</name>
<dbReference type="EMBL" id="KV014329">
    <property type="protein sequence ID" value="KZV22641.1"/>
    <property type="molecule type" value="Genomic_DNA"/>
</dbReference>
<keyword evidence="2" id="KW-0808">Transferase</keyword>
<evidence type="ECO:0000313" key="2">
    <source>
        <dbReference type="EMBL" id="KZV22641.1"/>
    </source>
</evidence>
<keyword evidence="1" id="KW-0732">Signal</keyword>